<accession>A0A3P8VN21</accession>
<proteinExistence type="predicted"/>
<keyword evidence="4" id="KW-0206">Cytoskeleton</keyword>
<dbReference type="Pfam" id="PF04712">
    <property type="entry name" value="Radial_spoke"/>
    <property type="match status" value="1"/>
</dbReference>
<protein>
    <submittedName>
        <fullName evidence="7">Radial spoke head 6 homolog A</fullName>
    </submittedName>
</protein>
<name>A0A3P8VN21_CYNSE</name>
<sequence length="496" mass="55715">MEENKEAELLQSAAALKAFLLKNSTKSNLNLYDHLTHVLMKVMDEQPENAVDVIEDISRDVKRSMYVDKQSTLQDVPETTPAELLAEKQRQVVLGNQDEENPLPNVNEISFFLEQAGVGLGREETQRTFLALKQLVDSQELLRCRLWGKILGIESNYYIAEVEGKELDEEEEEQPDRTEEEQKDENAVPQSTYKPPPVVPKETVGTGANKFLYYVCKEPGLPWIKLPSVTPAQIDVSRQIRKLFTGRLEAPVKSYPPFPGNEANYLRAQIARISAGTHVSPQGFFLIMEEEDDEEGEPLQDSYDVNPDFEGIPVSEMAESLSTWVHHVQHILPQGRCTWLNLSMKPSEDIDEDEDMEEAEEEPDEPEPEVGPPLLTPLSQDAELFNTPPWTSKMSSTLTSVHAIAVLRSNLWQGGHAYASGKKFENIYVGWGVKSAGDGFSPSVPPTPLKEYVGDEEITEVPDPTPRDERELAEALVAAQEEMEGSDREDESDDDY</sequence>
<reference evidence="7 8" key="1">
    <citation type="journal article" date="2014" name="Nat. Genet.">
        <title>Whole-genome sequence of a flatfish provides insights into ZW sex chromosome evolution and adaptation to a benthic lifestyle.</title>
        <authorList>
            <person name="Chen S."/>
            <person name="Zhang G."/>
            <person name="Shao C."/>
            <person name="Huang Q."/>
            <person name="Liu G."/>
            <person name="Zhang P."/>
            <person name="Song W."/>
            <person name="An N."/>
            <person name="Chalopin D."/>
            <person name="Volff J.N."/>
            <person name="Hong Y."/>
            <person name="Li Q."/>
            <person name="Sha Z."/>
            <person name="Zhou H."/>
            <person name="Xie M."/>
            <person name="Yu Q."/>
            <person name="Liu Y."/>
            <person name="Xiang H."/>
            <person name="Wang N."/>
            <person name="Wu K."/>
            <person name="Yang C."/>
            <person name="Zhou Q."/>
            <person name="Liao X."/>
            <person name="Yang L."/>
            <person name="Hu Q."/>
            <person name="Zhang J."/>
            <person name="Meng L."/>
            <person name="Jin L."/>
            <person name="Tian Y."/>
            <person name="Lian J."/>
            <person name="Yang J."/>
            <person name="Miao G."/>
            <person name="Liu S."/>
            <person name="Liang Z."/>
            <person name="Yan F."/>
            <person name="Li Y."/>
            <person name="Sun B."/>
            <person name="Zhang H."/>
            <person name="Zhang J."/>
            <person name="Zhu Y."/>
            <person name="Du M."/>
            <person name="Zhao Y."/>
            <person name="Schartl M."/>
            <person name="Tang Q."/>
            <person name="Wang J."/>
        </authorList>
    </citation>
    <scope>NUCLEOTIDE SEQUENCE</scope>
</reference>
<dbReference type="InterPro" id="IPR006802">
    <property type="entry name" value="Radial_spoke"/>
</dbReference>
<evidence type="ECO:0000256" key="4">
    <source>
        <dbReference type="ARBA" id="ARBA00023212"/>
    </source>
</evidence>
<keyword evidence="8" id="KW-1185">Reference proteome</keyword>
<dbReference type="PANTHER" id="PTHR13159">
    <property type="entry name" value="RADIAL SPOKEHEAD-RELATED"/>
    <property type="match status" value="1"/>
</dbReference>
<reference evidence="7" key="3">
    <citation type="submission" date="2025-09" db="UniProtKB">
        <authorList>
            <consortium name="Ensembl"/>
        </authorList>
    </citation>
    <scope>IDENTIFICATION</scope>
</reference>
<evidence type="ECO:0000313" key="8">
    <source>
        <dbReference type="Proteomes" id="UP000265120"/>
    </source>
</evidence>
<comment type="subcellular location">
    <subcellularLocation>
        <location evidence="1">Cytoplasm</location>
        <location evidence="1">Cytoskeleton</location>
        <location evidence="1">Cilium axoneme</location>
    </subcellularLocation>
</comment>
<feature type="region of interest" description="Disordered" evidence="6">
    <location>
        <begin position="164"/>
        <end position="201"/>
    </location>
</feature>
<reference evidence="7" key="2">
    <citation type="submission" date="2025-08" db="UniProtKB">
        <authorList>
            <consortium name="Ensembl"/>
        </authorList>
    </citation>
    <scope>IDENTIFICATION</scope>
</reference>
<organism evidence="7 8">
    <name type="scientific">Cynoglossus semilaevis</name>
    <name type="common">Tongue sole</name>
    <dbReference type="NCBI Taxonomy" id="244447"/>
    <lineage>
        <taxon>Eukaryota</taxon>
        <taxon>Metazoa</taxon>
        <taxon>Chordata</taxon>
        <taxon>Craniata</taxon>
        <taxon>Vertebrata</taxon>
        <taxon>Euteleostomi</taxon>
        <taxon>Actinopterygii</taxon>
        <taxon>Neopterygii</taxon>
        <taxon>Teleostei</taxon>
        <taxon>Neoteleostei</taxon>
        <taxon>Acanthomorphata</taxon>
        <taxon>Carangaria</taxon>
        <taxon>Pleuronectiformes</taxon>
        <taxon>Pleuronectoidei</taxon>
        <taxon>Cynoglossidae</taxon>
        <taxon>Cynoglossinae</taxon>
        <taxon>Cynoglossus</taxon>
    </lineage>
</organism>
<evidence type="ECO:0000256" key="5">
    <source>
        <dbReference type="ARBA" id="ARBA00023273"/>
    </source>
</evidence>
<evidence type="ECO:0000256" key="1">
    <source>
        <dbReference type="ARBA" id="ARBA00004430"/>
    </source>
</evidence>
<evidence type="ECO:0000313" key="7">
    <source>
        <dbReference type="Ensembl" id="ENSCSEP00000016708.1"/>
    </source>
</evidence>
<feature type="compositionally biased region" description="Acidic residues" evidence="6">
    <location>
        <begin position="349"/>
        <end position="368"/>
    </location>
</feature>
<evidence type="ECO:0000256" key="2">
    <source>
        <dbReference type="ARBA" id="ARBA00022490"/>
    </source>
</evidence>
<keyword evidence="5" id="KW-0966">Cell projection</keyword>
<dbReference type="PANTHER" id="PTHR13159:SF0">
    <property type="entry name" value="RADIAL SPOKE HEAD 6 HOMOLOG A"/>
    <property type="match status" value="1"/>
</dbReference>
<feature type="compositionally biased region" description="Acidic residues" evidence="6">
    <location>
        <begin position="481"/>
        <end position="496"/>
    </location>
</feature>
<feature type="compositionally biased region" description="Acidic residues" evidence="6">
    <location>
        <begin position="166"/>
        <end position="183"/>
    </location>
</feature>
<dbReference type="OMA" id="CVYFGNG"/>
<dbReference type="AlphaFoldDB" id="A0A3P8VN21"/>
<dbReference type="GO" id="GO:0035082">
    <property type="term" value="P:axoneme assembly"/>
    <property type="evidence" value="ECO:0007669"/>
    <property type="project" value="TreeGrafter"/>
</dbReference>
<dbReference type="Ensembl" id="ENSCSET00000016921.1">
    <property type="protein sequence ID" value="ENSCSEP00000016708.1"/>
    <property type="gene ID" value="ENSCSEG00000010744.1"/>
</dbReference>
<feature type="region of interest" description="Disordered" evidence="6">
    <location>
        <begin position="349"/>
        <end position="389"/>
    </location>
</feature>
<keyword evidence="2" id="KW-0963">Cytoplasm</keyword>
<dbReference type="GO" id="GO:0060294">
    <property type="term" value="P:cilium movement involved in cell motility"/>
    <property type="evidence" value="ECO:0007669"/>
    <property type="project" value="InterPro"/>
</dbReference>
<dbReference type="Proteomes" id="UP000265120">
    <property type="component" value="Chromosome 13"/>
</dbReference>
<dbReference type="GeneTree" id="ENSGT00500000044869"/>
<feature type="region of interest" description="Disordered" evidence="6">
    <location>
        <begin position="442"/>
        <end position="496"/>
    </location>
</feature>
<dbReference type="InParanoid" id="A0A3P8VN21"/>
<dbReference type="STRING" id="244447.ENSCSEP00000016708"/>
<dbReference type="CDD" id="cd22963">
    <property type="entry name" value="DD_CrRSP4-like"/>
    <property type="match status" value="1"/>
</dbReference>
<dbReference type="GO" id="GO:0001534">
    <property type="term" value="C:radial spoke"/>
    <property type="evidence" value="ECO:0007669"/>
    <property type="project" value="InterPro"/>
</dbReference>
<keyword evidence="3" id="KW-0969">Cilium</keyword>
<evidence type="ECO:0000256" key="3">
    <source>
        <dbReference type="ARBA" id="ARBA00023069"/>
    </source>
</evidence>
<evidence type="ECO:0000256" key="6">
    <source>
        <dbReference type="SAM" id="MobiDB-lite"/>
    </source>
</evidence>